<dbReference type="SUPFAM" id="SSF56601">
    <property type="entry name" value="beta-lactamase/transpeptidase-like"/>
    <property type="match status" value="1"/>
</dbReference>
<dbReference type="AlphaFoldDB" id="A0A0A7EJ58"/>
<organism evidence="6 7">
    <name type="scientific">Pseudoalteromonas piratica</name>
    <dbReference type="NCBI Taxonomy" id="1348114"/>
    <lineage>
        <taxon>Bacteria</taxon>
        <taxon>Pseudomonadati</taxon>
        <taxon>Pseudomonadota</taxon>
        <taxon>Gammaproteobacteria</taxon>
        <taxon>Alteromonadales</taxon>
        <taxon>Pseudoalteromonadaceae</taxon>
        <taxon>Pseudoalteromonas</taxon>
    </lineage>
</organism>
<dbReference type="HOGENOM" id="CLU_020027_0_2_6"/>
<keyword evidence="4" id="KW-0732">Signal</keyword>
<dbReference type="RefSeq" id="WP_040135177.1">
    <property type="nucleotide sequence ID" value="NZ_CP009889.1"/>
</dbReference>
<comment type="subcellular location">
    <subcellularLocation>
        <location evidence="1">Membrane</location>
    </subcellularLocation>
</comment>
<gene>
    <name evidence="6" type="ORF">OM33_16465</name>
</gene>
<feature type="repeat" description="TPR" evidence="3">
    <location>
        <begin position="445"/>
        <end position="478"/>
    </location>
</feature>
<dbReference type="InterPro" id="IPR001466">
    <property type="entry name" value="Beta-lactam-related"/>
</dbReference>
<dbReference type="PANTHER" id="PTHR46825:SF11">
    <property type="entry name" value="PENICILLIN-BINDING PROTEIN 4"/>
    <property type="match status" value="1"/>
</dbReference>
<dbReference type="OrthoDB" id="9799367at2"/>
<feature type="chain" id="PRO_5002028018" evidence="4">
    <location>
        <begin position="24"/>
        <end position="493"/>
    </location>
</feature>
<evidence type="ECO:0000313" key="7">
    <source>
        <dbReference type="Proteomes" id="UP000030341"/>
    </source>
</evidence>
<dbReference type="PANTHER" id="PTHR46825">
    <property type="entry name" value="D-ALANYL-D-ALANINE-CARBOXYPEPTIDASE/ENDOPEPTIDASE AMPH"/>
    <property type="match status" value="1"/>
</dbReference>
<sequence length="493" mass="55139">MFNNNNKCVLSSLLSVMVFSALFAPFLVSAKQPLNQYIQDVMAERHIPGLQLAVVKDNKIVKLASFGFADLQHQVPVTDKTLFPINSMTKGFTGVAIVQLSERGLLELNDPIGKHLPELPKAWHPLTIKQLMAHTSGLPEILASNSTLSLLVPNNIEASWQAVQKRPFLFNTNDYFKYNQTGYVLLGKLIDKYAPEGFPTFITEHQLTPVDMTQTAEAGFDNLELMVPHQARQYIYLGDGTYKNFYGEFDYLLRTAAGMSSTAMELANYMIALQSGKLVKNLDTLWQPQTLNNGRTEGFNNKENGYAMGWQVGQRKYHPTVSASGGNATTIISYPKDNVSIVVLTNLLGALPISFVDDIAAFYIPDFNQTEKLKAYKPMEYLNELAKLNSFKGFQNTFVKAEQDTGIIFDLDIVAEWGFSLLQAQKIEYALEVFTFLVSQNKQKSCFNYGLAKAHDSLGNYSQALVSYQAVLAINPNAQLTKKRIAELEKQMQ</sequence>
<dbReference type="Proteomes" id="UP000030341">
    <property type="component" value="Chromosome 2"/>
</dbReference>
<dbReference type="Pfam" id="PF00144">
    <property type="entry name" value="Beta-lactamase"/>
    <property type="match status" value="1"/>
</dbReference>
<dbReference type="KEGG" id="pseo:OM33_16465"/>
<feature type="signal peptide" evidence="4">
    <location>
        <begin position="1"/>
        <end position="23"/>
    </location>
</feature>
<protein>
    <submittedName>
        <fullName evidence="6">Beta-lactamase</fullName>
    </submittedName>
</protein>
<evidence type="ECO:0000256" key="1">
    <source>
        <dbReference type="ARBA" id="ARBA00004370"/>
    </source>
</evidence>
<evidence type="ECO:0000256" key="3">
    <source>
        <dbReference type="PROSITE-ProRule" id="PRU00339"/>
    </source>
</evidence>
<dbReference type="PROSITE" id="PS50005">
    <property type="entry name" value="TPR"/>
    <property type="match status" value="1"/>
</dbReference>
<keyword evidence="2" id="KW-0472">Membrane</keyword>
<dbReference type="Gene3D" id="3.40.710.10">
    <property type="entry name" value="DD-peptidase/beta-lactamase superfamily"/>
    <property type="match status" value="1"/>
</dbReference>
<dbReference type="GO" id="GO:0016020">
    <property type="term" value="C:membrane"/>
    <property type="evidence" value="ECO:0007669"/>
    <property type="project" value="UniProtKB-SubCell"/>
</dbReference>
<evidence type="ECO:0000256" key="2">
    <source>
        <dbReference type="ARBA" id="ARBA00023136"/>
    </source>
</evidence>
<dbReference type="SUPFAM" id="SSF48452">
    <property type="entry name" value="TPR-like"/>
    <property type="match status" value="1"/>
</dbReference>
<feature type="domain" description="Beta-lactamase-related" evidence="5">
    <location>
        <begin position="34"/>
        <end position="352"/>
    </location>
</feature>
<name>A0A0A7EJ58_9GAMM</name>
<accession>A0A0A7EJ58</accession>
<dbReference type="InterPro" id="IPR019734">
    <property type="entry name" value="TPR_rpt"/>
</dbReference>
<evidence type="ECO:0000259" key="5">
    <source>
        <dbReference type="Pfam" id="PF00144"/>
    </source>
</evidence>
<dbReference type="eggNOG" id="COG1680">
    <property type="taxonomic scope" value="Bacteria"/>
</dbReference>
<proteinExistence type="predicted"/>
<dbReference type="InterPro" id="IPR050491">
    <property type="entry name" value="AmpC-like"/>
</dbReference>
<dbReference type="STRING" id="1348114.OM33_16465"/>
<dbReference type="InterPro" id="IPR012338">
    <property type="entry name" value="Beta-lactam/transpept-like"/>
</dbReference>
<keyword evidence="3" id="KW-0802">TPR repeat</keyword>
<evidence type="ECO:0000313" key="6">
    <source>
        <dbReference type="EMBL" id="AIY66720.1"/>
    </source>
</evidence>
<dbReference type="EMBL" id="CP009889">
    <property type="protein sequence ID" value="AIY66720.1"/>
    <property type="molecule type" value="Genomic_DNA"/>
</dbReference>
<reference evidence="6 7" key="1">
    <citation type="submission" date="2014-11" db="EMBL/GenBank/DDBJ databases">
        <title>Complete Genome Sequence of Pseudoalteromonas sp. Strain OCN003 Isolated from Kaneohe Bay, Oahu, Hawaii.</title>
        <authorList>
            <person name="Beurmann S."/>
            <person name="Videau P."/>
            <person name="Ushijima B."/>
            <person name="Smith A.M."/>
            <person name="Aeby G.S."/>
            <person name="Callahan S.M."/>
            <person name="Belcaid M."/>
        </authorList>
    </citation>
    <scope>NUCLEOTIDE SEQUENCE [LARGE SCALE GENOMIC DNA]</scope>
    <source>
        <strain evidence="6 7">OCN003</strain>
    </source>
</reference>
<dbReference type="Gene3D" id="1.25.40.10">
    <property type="entry name" value="Tetratricopeptide repeat domain"/>
    <property type="match status" value="1"/>
</dbReference>
<evidence type="ECO:0000256" key="4">
    <source>
        <dbReference type="SAM" id="SignalP"/>
    </source>
</evidence>
<keyword evidence="7" id="KW-1185">Reference proteome</keyword>
<dbReference type="InterPro" id="IPR011990">
    <property type="entry name" value="TPR-like_helical_dom_sf"/>
</dbReference>